<gene>
    <name evidence="2" type="ORF">M5D96_002413</name>
</gene>
<dbReference type="Proteomes" id="UP001059596">
    <property type="component" value="Chromosome 3R"/>
</dbReference>
<name>A0A9P9YZZ0_9MUSC</name>
<dbReference type="AlphaFoldDB" id="A0A9P9YZZ0"/>
<accession>A0A9P9YZZ0</accession>
<evidence type="ECO:0000313" key="3">
    <source>
        <dbReference type="Proteomes" id="UP001059596"/>
    </source>
</evidence>
<sequence length="126" mass="13520">MMRAAARRRTCRRYRTISSAPRCGSISSWVNPFLVVPALTIQFCRRCPTPTSTATSRSIPDSLPTWRPGARVGTTATSMDARPRSSVQMAPSSHRRSSSATGGSMCAAISHPGCTPLTHDSTSAPR</sequence>
<evidence type="ECO:0000313" key="2">
    <source>
        <dbReference type="EMBL" id="KAI8046212.1"/>
    </source>
</evidence>
<organism evidence="2 3">
    <name type="scientific">Drosophila gunungcola</name>
    <name type="common">fruit fly</name>
    <dbReference type="NCBI Taxonomy" id="103775"/>
    <lineage>
        <taxon>Eukaryota</taxon>
        <taxon>Metazoa</taxon>
        <taxon>Ecdysozoa</taxon>
        <taxon>Arthropoda</taxon>
        <taxon>Hexapoda</taxon>
        <taxon>Insecta</taxon>
        <taxon>Pterygota</taxon>
        <taxon>Neoptera</taxon>
        <taxon>Endopterygota</taxon>
        <taxon>Diptera</taxon>
        <taxon>Brachycera</taxon>
        <taxon>Muscomorpha</taxon>
        <taxon>Ephydroidea</taxon>
        <taxon>Drosophilidae</taxon>
        <taxon>Drosophila</taxon>
        <taxon>Sophophora</taxon>
    </lineage>
</organism>
<dbReference type="EMBL" id="JAMKOV010000001">
    <property type="protein sequence ID" value="KAI8046212.1"/>
    <property type="molecule type" value="Genomic_DNA"/>
</dbReference>
<proteinExistence type="predicted"/>
<protein>
    <submittedName>
        <fullName evidence="2">Uncharacterized protein</fullName>
    </submittedName>
</protein>
<feature type="region of interest" description="Disordered" evidence="1">
    <location>
        <begin position="51"/>
        <end position="105"/>
    </location>
</feature>
<evidence type="ECO:0000256" key="1">
    <source>
        <dbReference type="SAM" id="MobiDB-lite"/>
    </source>
</evidence>
<comment type="caution">
    <text evidence="2">The sequence shown here is derived from an EMBL/GenBank/DDBJ whole genome shotgun (WGS) entry which is preliminary data.</text>
</comment>
<reference evidence="2" key="1">
    <citation type="journal article" date="2023" name="Genome Biol. Evol.">
        <title>Long-read-based Genome Assembly of Drosophila gunungcola Reveals Fewer Chemosensory Genes in Flower-breeding Species.</title>
        <authorList>
            <person name="Negi A."/>
            <person name="Liao B.Y."/>
            <person name="Yeh S.D."/>
        </authorList>
    </citation>
    <scope>NUCLEOTIDE SEQUENCE</scope>
    <source>
        <strain evidence="2">Sukarami</strain>
    </source>
</reference>
<keyword evidence="3" id="KW-1185">Reference proteome</keyword>